<dbReference type="RefSeq" id="WP_006431225.1">
    <property type="nucleotide sequence ID" value="NZ_AOID01000029.1"/>
</dbReference>
<dbReference type="EMBL" id="AOID01000029">
    <property type="protein sequence ID" value="ELY67561.1"/>
    <property type="molecule type" value="Genomic_DNA"/>
</dbReference>
<evidence type="ECO:0000259" key="2">
    <source>
        <dbReference type="Pfam" id="PF13482"/>
    </source>
</evidence>
<dbReference type="Pfam" id="PF14520">
    <property type="entry name" value="HHH_5"/>
    <property type="match status" value="1"/>
</dbReference>
<evidence type="ECO:0000313" key="3">
    <source>
        <dbReference type="EMBL" id="ELY67561.1"/>
    </source>
</evidence>
<evidence type="ECO:0000256" key="1">
    <source>
        <dbReference type="SAM" id="MobiDB-lite"/>
    </source>
</evidence>
<dbReference type="SUPFAM" id="SSF53098">
    <property type="entry name" value="Ribonuclease H-like"/>
    <property type="match status" value="1"/>
</dbReference>
<reference evidence="3 4" key="1">
    <citation type="journal article" date="2014" name="PLoS Genet.">
        <title>Phylogenetically driven sequencing of extremely halophilic archaea reveals strategies for static and dynamic osmo-response.</title>
        <authorList>
            <person name="Becker E.A."/>
            <person name="Seitzer P.M."/>
            <person name="Tritt A."/>
            <person name="Larsen D."/>
            <person name="Krusor M."/>
            <person name="Yao A.I."/>
            <person name="Wu D."/>
            <person name="Madern D."/>
            <person name="Eisen J.A."/>
            <person name="Darling A.E."/>
            <person name="Facciotti M.T."/>
        </authorList>
    </citation>
    <scope>NUCLEOTIDE SEQUENCE [LARGE SCALE GENOMIC DNA]</scope>
    <source>
        <strain evidence="3 4">JCM 10478</strain>
    </source>
</reference>
<proteinExistence type="predicted"/>
<feature type="region of interest" description="Disordered" evidence="1">
    <location>
        <begin position="473"/>
        <end position="502"/>
    </location>
</feature>
<dbReference type="GO" id="GO:0003676">
    <property type="term" value="F:nucleic acid binding"/>
    <property type="evidence" value="ECO:0007669"/>
    <property type="project" value="InterPro"/>
</dbReference>
<dbReference type="InterPro" id="IPR012337">
    <property type="entry name" value="RNaseH-like_sf"/>
</dbReference>
<keyword evidence="4" id="KW-1185">Reference proteome</keyword>
<name>L9Y1L5_9EURY</name>
<dbReference type="PATRIC" id="fig|1227496.3.peg.2168"/>
<dbReference type="STRING" id="1227496.C489_10734"/>
<dbReference type="Gene3D" id="1.10.150.20">
    <property type="entry name" value="5' to 3' exonuclease, C-terminal subdomain"/>
    <property type="match status" value="1"/>
</dbReference>
<dbReference type="OrthoDB" id="50367at2157"/>
<feature type="compositionally biased region" description="Polar residues" evidence="1">
    <location>
        <begin position="492"/>
        <end position="502"/>
    </location>
</feature>
<evidence type="ECO:0000313" key="4">
    <source>
        <dbReference type="Proteomes" id="UP000011632"/>
    </source>
</evidence>
<dbReference type="AlphaFoldDB" id="L9Y1L5"/>
<dbReference type="InterPro" id="IPR036397">
    <property type="entry name" value="RNaseH_sf"/>
</dbReference>
<dbReference type="Proteomes" id="UP000011632">
    <property type="component" value="Unassembled WGS sequence"/>
</dbReference>
<organism evidence="3 4">
    <name type="scientific">Natrinema versiforme JCM 10478</name>
    <dbReference type="NCBI Taxonomy" id="1227496"/>
    <lineage>
        <taxon>Archaea</taxon>
        <taxon>Methanobacteriati</taxon>
        <taxon>Methanobacteriota</taxon>
        <taxon>Stenosarchaea group</taxon>
        <taxon>Halobacteria</taxon>
        <taxon>Halobacteriales</taxon>
        <taxon>Natrialbaceae</taxon>
        <taxon>Natrinema</taxon>
    </lineage>
</organism>
<dbReference type="GO" id="GO:0000166">
    <property type="term" value="F:nucleotide binding"/>
    <property type="evidence" value="ECO:0007669"/>
    <property type="project" value="InterPro"/>
</dbReference>
<dbReference type="InterPro" id="IPR010995">
    <property type="entry name" value="DNA_repair_Rad51/TF_NusA_a-hlx"/>
</dbReference>
<dbReference type="Pfam" id="PF13482">
    <property type="entry name" value="RNase_H_2"/>
    <property type="match status" value="1"/>
</dbReference>
<dbReference type="Gene3D" id="3.30.420.10">
    <property type="entry name" value="Ribonuclease H-like superfamily/Ribonuclease H"/>
    <property type="match status" value="1"/>
</dbReference>
<sequence length="502" mass="53481">MSAEGAELLALRCDAVADLGEPALRDVVDHFDPALVYVVRDASDVRVVSRLRRLFDGPVVSATGPAAVRTETVADVSFLFAGSTALLEDAAETHPNADYVVCDDLEPRTDAVSLDATLAGREAAARYRARANGEPTFLTGALEASYDHVWEATVDGEAVRLPVRGVAPLRRSGGAELAALTCDRAGSVAVSSVPADRFGLQALTGVGPTTAERLRTNGYDTRAAVAEATETALCSIDGIGASTAREIVASARALADSRVVRRTADPVPPASDAATPLFVDIETDGLQPTIIWLIGVYDPERDAYVDFVDTEPTRDDPGAATREFVSWLAAKYETPSLLAWNGHSFDYEHLERFIARDAPEFHEYWREHVSTYDPYDWAVRRDNAVLPGRTNRLEDVAHALGCDRSGAAAALDGKTLAERIRRLLEGSNGPGSGANGGSDAAISPGIDWDAARRYCEADVRELAAVYDAIVAAPPATEEPTEHGANGDRATDDSTTQTGLADF</sequence>
<dbReference type="InterPro" id="IPR038720">
    <property type="entry name" value="YprB_RNase_H-like_dom"/>
</dbReference>
<comment type="caution">
    <text evidence="3">The sequence shown here is derived from an EMBL/GenBank/DDBJ whole genome shotgun (WGS) entry which is preliminary data.</text>
</comment>
<gene>
    <name evidence="3" type="ORF">C489_10734</name>
</gene>
<accession>L9Y1L5</accession>
<feature type="domain" description="YprB ribonuclease H-like" evidence="2">
    <location>
        <begin position="277"/>
        <end position="469"/>
    </location>
</feature>
<dbReference type="SUPFAM" id="SSF47794">
    <property type="entry name" value="Rad51 N-terminal domain-like"/>
    <property type="match status" value="1"/>
</dbReference>
<feature type="compositionally biased region" description="Basic and acidic residues" evidence="1">
    <location>
        <begin position="479"/>
        <end position="491"/>
    </location>
</feature>
<protein>
    <submittedName>
        <fullName evidence="3">Helix-hairpin-helix motif protein</fullName>
    </submittedName>
</protein>